<dbReference type="Pfam" id="PF01624">
    <property type="entry name" value="MutS_I"/>
    <property type="match status" value="1"/>
</dbReference>
<dbReference type="InterPro" id="IPR000432">
    <property type="entry name" value="DNA_mismatch_repair_MutS_C"/>
</dbReference>
<dbReference type="AlphaFoldDB" id="A0A8H4F3L7"/>
<dbReference type="Gene3D" id="3.30.420.110">
    <property type="entry name" value="MutS, connector domain"/>
    <property type="match status" value="1"/>
</dbReference>
<dbReference type="Gene3D" id="1.10.1420.10">
    <property type="match status" value="2"/>
</dbReference>
<evidence type="ECO:0000256" key="4">
    <source>
        <dbReference type="ARBA" id="ARBA00022840"/>
    </source>
</evidence>
<dbReference type="GO" id="GO:0043504">
    <property type="term" value="P:mitochondrial DNA repair"/>
    <property type="evidence" value="ECO:0007669"/>
    <property type="project" value="TreeGrafter"/>
</dbReference>
<dbReference type="InterPro" id="IPR017261">
    <property type="entry name" value="DNA_mismatch_repair_MutS/MSH"/>
</dbReference>
<dbReference type="SMART" id="SM00533">
    <property type="entry name" value="MUTSd"/>
    <property type="match status" value="1"/>
</dbReference>
<dbReference type="PIRSF" id="PIRSF037677">
    <property type="entry name" value="DNA_mis_repair_Msh6"/>
    <property type="match status" value="1"/>
</dbReference>
<evidence type="ECO:0000256" key="1">
    <source>
        <dbReference type="ARBA" id="ARBA00006271"/>
    </source>
</evidence>
<keyword evidence="3" id="KW-0227">DNA damage</keyword>
<dbReference type="NCBIfam" id="NF003810">
    <property type="entry name" value="PRK05399.1"/>
    <property type="match status" value="1"/>
</dbReference>
<reference evidence="10 11" key="1">
    <citation type="submission" date="2019-09" db="EMBL/GenBank/DDBJ databases">
        <authorList>
            <consortium name="DOE Joint Genome Institute"/>
            <person name="Mondo S.J."/>
            <person name="Navarro-Mendoza M.I."/>
            <person name="Perez-Arques C."/>
            <person name="Panchal S."/>
            <person name="Nicolas F.E."/>
            <person name="Ganguly P."/>
            <person name="Pangilinan J."/>
            <person name="Grigoriev I."/>
            <person name="Heitman J."/>
            <person name="Sanya K."/>
            <person name="Garre V."/>
        </authorList>
    </citation>
    <scope>NUCLEOTIDE SEQUENCE [LARGE SCALE GENOMIC DNA]</scope>
    <source>
        <strain evidence="10 11">MU402</strain>
    </source>
</reference>
<dbReference type="GO" id="GO:0140664">
    <property type="term" value="F:ATP-dependent DNA damage sensor activity"/>
    <property type="evidence" value="ECO:0007669"/>
    <property type="project" value="InterPro"/>
</dbReference>
<dbReference type="PANTHER" id="PTHR11361:SF34">
    <property type="entry name" value="DNA MISMATCH REPAIR PROTEIN MSH1, MITOCHONDRIAL"/>
    <property type="match status" value="1"/>
</dbReference>
<comment type="similarity">
    <text evidence="1">Belongs to the DNA mismatch repair MutS family.</text>
</comment>
<dbReference type="Pfam" id="PF05188">
    <property type="entry name" value="MutS_II"/>
    <property type="match status" value="1"/>
</dbReference>
<protein>
    <submittedName>
        <fullName evidence="10">DNA mismatch repair protein muts</fullName>
    </submittedName>
</protein>
<evidence type="ECO:0000256" key="6">
    <source>
        <dbReference type="ARBA" id="ARBA00023204"/>
    </source>
</evidence>
<dbReference type="InterPro" id="IPR007860">
    <property type="entry name" value="DNA_mmatch_repair_MutS_con_dom"/>
</dbReference>
<dbReference type="Pfam" id="PF00488">
    <property type="entry name" value="MutS_V"/>
    <property type="match status" value="1"/>
</dbReference>
<dbReference type="InterPro" id="IPR036187">
    <property type="entry name" value="DNA_mismatch_repair_MutS_sf"/>
</dbReference>
<dbReference type="PANTHER" id="PTHR11361">
    <property type="entry name" value="DNA MISMATCH REPAIR PROTEIN MUTS FAMILY MEMBER"/>
    <property type="match status" value="1"/>
</dbReference>
<dbReference type="SMART" id="SM00534">
    <property type="entry name" value="MUTSac"/>
    <property type="match status" value="1"/>
</dbReference>
<dbReference type="GO" id="GO:0005634">
    <property type="term" value="C:nucleus"/>
    <property type="evidence" value="ECO:0007669"/>
    <property type="project" value="TreeGrafter"/>
</dbReference>
<name>A0A8H4F3L7_MUCCL</name>
<dbReference type="SUPFAM" id="SSF53150">
    <property type="entry name" value="DNA repair protein MutS, domain II"/>
    <property type="match status" value="1"/>
</dbReference>
<dbReference type="Gene3D" id="3.40.50.300">
    <property type="entry name" value="P-loop containing nucleotide triphosphate hydrolases"/>
    <property type="match status" value="1"/>
</dbReference>
<dbReference type="EMBL" id="JAAECE010000002">
    <property type="protein sequence ID" value="KAF1804992.1"/>
    <property type="molecule type" value="Genomic_DNA"/>
</dbReference>
<dbReference type="SUPFAM" id="SSF52540">
    <property type="entry name" value="P-loop containing nucleoside triphosphate hydrolases"/>
    <property type="match status" value="1"/>
</dbReference>
<dbReference type="Proteomes" id="UP000469890">
    <property type="component" value="Unassembled WGS sequence"/>
</dbReference>
<dbReference type="GO" id="GO:0005524">
    <property type="term" value="F:ATP binding"/>
    <property type="evidence" value="ECO:0007669"/>
    <property type="project" value="UniProtKB-KW"/>
</dbReference>
<dbReference type="InterPro" id="IPR036678">
    <property type="entry name" value="MutS_con_dom_sf"/>
</dbReference>
<evidence type="ECO:0000256" key="2">
    <source>
        <dbReference type="ARBA" id="ARBA00022741"/>
    </source>
</evidence>
<keyword evidence="2" id="KW-0547">Nucleotide-binding</keyword>
<dbReference type="InterPro" id="IPR027417">
    <property type="entry name" value="P-loop_NTPase"/>
</dbReference>
<keyword evidence="5" id="KW-0238">DNA-binding</keyword>
<comment type="caution">
    <text evidence="10">The sequence shown here is derived from an EMBL/GenBank/DDBJ whole genome shotgun (WGS) entry which is preliminary data.</text>
</comment>
<dbReference type="SUPFAM" id="SSF55271">
    <property type="entry name" value="DNA repair protein MutS, domain I"/>
    <property type="match status" value="1"/>
</dbReference>
<feature type="domain" description="DNA mismatch repair protein MutS core" evidence="8">
    <location>
        <begin position="355"/>
        <end position="666"/>
    </location>
</feature>
<evidence type="ECO:0000256" key="5">
    <source>
        <dbReference type="ARBA" id="ARBA00023125"/>
    </source>
</evidence>
<accession>A0A8H4F3L7</accession>
<dbReference type="Pfam" id="PF05192">
    <property type="entry name" value="MutS_III"/>
    <property type="match status" value="1"/>
</dbReference>
<keyword evidence="7" id="KW-0175">Coiled coil</keyword>
<dbReference type="GO" id="GO:0006298">
    <property type="term" value="P:mismatch repair"/>
    <property type="evidence" value="ECO:0007669"/>
    <property type="project" value="InterPro"/>
</dbReference>
<dbReference type="GO" id="GO:0030983">
    <property type="term" value="F:mismatched DNA binding"/>
    <property type="evidence" value="ECO:0007669"/>
    <property type="project" value="InterPro"/>
</dbReference>
<feature type="coiled-coil region" evidence="7">
    <location>
        <begin position="505"/>
        <end position="532"/>
    </location>
</feature>
<evidence type="ECO:0000313" key="10">
    <source>
        <dbReference type="EMBL" id="KAF1804992.1"/>
    </source>
</evidence>
<dbReference type="InterPro" id="IPR016151">
    <property type="entry name" value="DNA_mismatch_repair_MutS_N"/>
</dbReference>
<evidence type="ECO:0000259" key="9">
    <source>
        <dbReference type="SMART" id="SM00534"/>
    </source>
</evidence>
<dbReference type="InterPro" id="IPR007696">
    <property type="entry name" value="DNA_mismatch_repair_MutS_core"/>
</dbReference>
<evidence type="ECO:0000313" key="11">
    <source>
        <dbReference type="Proteomes" id="UP000469890"/>
    </source>
</evidence>
<organism evidence="10 11">
    <name type="scientific">Mucor circinelloides f. lusitanicus</name>
    <name type="common">Mucor racemosus var. lusitanicus</name>
    <dbReference type="NCBI Taxonomy" id="29924"/>
    <lineage>
        <taxon>Eukaryota</taxon>
        <taxon>Fungi</taxon>
        <taxon>Fungi incertae sedis</taxon>
        <taxon>Mucoromycota</taxon>
        <taxon>Mucoromycotina</taxon>
        <taxon>Mucoromycetes</taxon>
        <taxon>Mucorales</taxon>
        <taxon>Mucorineae</taxon>
        <taxon>Mucoraceae</taxon>
        <taxon>Mucor</taxon>
    </lineage>
</organism>
<evidence type="ECO:0000259" key="8">
    <source>
        <dbReference type="SMART" id="SM00533"/>
    </source>
</evidence>
<proteinExistence type="inferred from homology"/>
<evidence type="ECO:0000256" key="7">
    <source>
        <dbReference type="SAM" id="Coils"/>
    </source>
</evidence>
<evidence type="ECO:0000256" key="3">
    <source>
        <dbReference type="ARBA" id="ARBA00022763"/>
    </source>
</evidence>
<dbReference type="InterPro" id="IPR007695">
    <property type="entry name" value="DNA_mismatch_repair_MutS-lik_N"/>
</dbReference>
<gene>
    <name evidence="10" type="ORF">FB192DRAFT_1360627</name>
</gene>
<keyword evidence="6" id="KW-0234">DNA repair</keyword>
<dbReference type="Gene3D" id="3.40.1170.10">
    <property type="entry name" value="DNA repair protein MutS, domain I"/>
    <property type="match status" value="1"/>
</dbReference>
<sequence>MMPVLPRQSAAISSISRYLSTASILRKKVSKHVLTDLAVFPDASGSSSLSHVEMPTGSVVLDTVRKYRKKYPQCALLTQVGEFYELYEDHATTFAPKLGIKLTTKKIAADTIVDFAGFPARALDRYLEILVNELHCKVALCEQAGPVSRQDNTVVALDRKVTRVITPGTVIEEGFLKSSQYNYLLSIFPYKEQIGLAWVDVSVGEFVMQLSSPSSLKDDLARIRPREVILPESMRPSDAALEQGLFDQEDAFDPITKLLMSDASMALSYQADQDFSDKKAMRTLTQMFKRFSANTPGFSQIELAAGMALMMYVNETHINRKPKWQMPSRFSTHDSVCIDSAAMASLELVKTLQGRRADSLLSVLDCTSTSAGSRLLTQWISSPLTNVPDINRRLDVVEFFTQDRFLLDDVRRLLHSSTDAQRAITRLNFRKGQHADLMEVWSTLDVIQSLHTKLQAFEPIQPLVNEMDPHQSIAKHIQDAFDYGKIQSKEARDYGFVNHAFHPALLQLHTELDQLETQRSNLQNELRQLCGNSLCLLTDGSTWKHSIEVSSRQSGKLLERFPHAIPLQHTKSKKRYQIDEWTSLSVRLEGVQSQIIQIENEVFEQVVDTVLDASATILQSCRKLAQLDVLTSFAHLAISNQYVRPRLTRVNRTLIQGGRHPVVESNLAKKGKNFTENDCDVGDKQRIWLLTGPNMGGKSTFLRQHVIIVLMAHMGCFVPANRAWIGVTDKIFSRVGAADNLAQNQSTFMVEMSEVSTILQHATAKSTVIMDEVGRGTSTKDGFSLAFGILDYLHNKIKCRTIFATHFHELADTVQEYQHLKCYRTGLEVNEHGNWSFVHKVEPGVCRESHGIKVAQLAGLPESVTKKAESMWRSL</sequence>
<dbReference type="InterPro" id="IPR045076">
    <property type="entry name" value="MutS"/>
</dbReference>
<dbReference type="GO" id="GO:0005739">
    <property type="term" value="C:mitochondrion"/>
    <property type="evidence" value="ECO:0007669"/>
    <property type="project" value="TreeGrafter"/>
</dbReference>
<feature type="domain" description="DNA mismatch repair proteins mutS family" evidence="9">
    <location>
        <begin position="685"/>
        <end position="873"/>
    </location>
</feature>
<keyword evidence="4" id="KW-0067">ATP-binding</keyword>
<dbReference type="SUPFAM" id="SSF48334">
    <property type="entry name" value="DNA repair protein MutS, domain III"/>
    <property type="match status" value="1"/>
</dbReference>